<dbReference type="Proteomes" id="UP000184420">
    <property type="component" value="Unassembled WGS sequence"/>
</dbReference>
<dbReference type="Gene3D" id="1.25.40.390">
    <property type="match status" value="1"/>
</dbReference>
<accession>A0A1M7BTJ2</accession>
<evidence type="ECO:0000256" key="6">
    <source>
        <dbReference type="SAM" id="SignalP"/>
    </source>
</evidence>
<evidence type="ECO:0000256" key="1">
    <source>
        <dbReference type="ARBA" id="ARBA00004442"/>
    </source>
</evidence>
<gene>
    <name evidence="8" type="ORF">SAMN05444266_10457</name>
</gene>
<keyword evidence="3 6" id="KW-0732">Signal</keyword>
<keyword evidence="5" id="KW-0998">Cell outer membrane</keyword>
<evidence type="ECO:0000256" key="4">
    <source>
        <dbReference type="ARBA" id="ARBA00023136"/>
    </source>
</evidence>
<reference evidence="8 9" key="1">
    <citation type="submission" date="2016-11" db="EMBL/GenBank/DDBJ databases">
        <authorList>
            <person name="Jaros S."/>
            <person name="Januszkiewicz K."/>
            <person name="Wedrychowicz H."/>
        </authorList>
    </citation>
    <scope>NUCLEOTIDE SEQUENCE [LARGE SCALE GENOMIC DNA]</scope>
    <source>
        <strain evidence="8 9">DSM 27406</strain>
    </source>
</reference>
<evidence type="ECO:0000259" key="7">
    <source>
        <dbReference type="Pfam" id="PF07980"/>
    </source>
</evidence>
<dbReference type="SUPFAM" id="SSF48452">
    <property type="entry name" value="TPR-like"/>
    <property type="match status" value="1"/>
</dbReference>
<dbReference type="AlphaFoldDB" id="A0A1M7BTJ2"/>
<comment type="similarity">
    <text evidence="2">Belongs to the SusD family.</text>
</comment>
<dbReference type="CDD" id="cd08977">
    <property type="entry name" value="SusD"/>
    <property type="match status" value="1"/>
</dbReference>
<dbReference type="RefSeq" id="WP_073080590.1">
    <property type="nucleotide sequence ID" value="NZ_FRBL01000004.1"/>
</dbReference>
<feature type="signal peptide" evidence="6">
    <location>
        <begin position="1"/>
        <end position="21"/>
    </location>
</feature>
<feature type="chain" id="PRO_5012070814" evidence="6">
    <location>
        <begin position="22"/>
        <end position="512"/>
    </location>
</feature>
<dbReference type="Pfam" id="PF07980">
    <property type="entry name" value="SusD_RagB"/>
    <property type="match status" value="1"/>
</dbReference>
<keyword evidence="9" id="KW-1185">Reference proteome</keyword>
<evidence type="ECO:0000256" key="5">
    <source>
        <dbReference type="ARBA" id="ARBA00023237"/>
    </source>
</evidence>
<dbReference type="STRING" id="1419482.SAMN05444266_10457"/>
<evidence type="ECO:0000256" key="3">
    <source>
        <dbReference type="ARBA" id="ARBA00022729"/>
    </source>
</evidence>
<proteinExistence type="inferred from homology"/>
<dbReference type="EMBL" id="FRBL01000004">
    <property type="protein sequence ID" value="SHL58243.1"/>
    <property type="molecule type" value="Genomic_DNA"/>
</dbReference>
<evidence type="ECO:0000313" key="8">
    <source>
        <dbReference type="EMBL" id="SHL58243.1"/>
    </source>
</evidence>
<sequence>MKKIYRSIKAAMVVLGLAAMAASCNKSLDVPSSRLVGEKDYWNNVEDARSALMGVYGLSRAALTDNAAFWMYGEFRKGDFTAITRTDLKAIVNNDLNVSLPMLQSLKNWRRFYAAINAANLFIERSGEIIKKDPYYPASTNNVDIAQVRALRAFLYFYMVRIWGDVPLVVSSFDGKFPQLERTPQQQVLAFAEKELIEASKNLPVIYSNTDPLLGGLYYNRSYSFWKGSLLNKISAYAVLAHIAAWQQRYNDVMSYTQFIMDNYKTADISFTNNTELLCESDSGFFYRMGPSQMLNFSFDYNNGEGITAGHLEDYVLAKPITSKLMPDLFVQKDTIIKMFNWTGDERFSIDLATGYPKTEYYFVNYNTNTPVFSKIKVLQDGKLDKGTFRMFNATMMFTRMEELALLRAEAAMVTNNTPEAVNWLRQVMVSRGIPSPTFNGVDILDEIFRERRRELMGEGWRWYDQVRYARLRPAANPAFTAMIQNGAIYWPVAEEVMAANPKLTQNSYWNK</sequence>
<keyword evidence="4" id="KW-0472">Membrane</keyword>
<dbReference type="InterPro" id="IPR011990">
    <property type="entry name" value="TPR-like_helical_dom_sf"/>
</dbReference>
<dbReference type="InterPro" id="IPR012944">
    <property type="entry name" value="SusD_RagB_dom"/>
</dbReference>
<dbReference type="GO" id="GO:0009279">
    <property type="term" value="C:cell outer membrane"/>
    <property type="evidence" value="ECO:0007669"/>
    <property type="project" value="UniProtKB-SubCell"/>
</dbReference>
<dbReference type="PROSITE" id="PS51257">
    <property type="entry name" value="PROKAR_LIPOPROTEIN"/>
    <property type="match status" value="1"/>
</dbReference>
<evidence type="ECO:0000256" key="2">
    <source>
        <dbReference type="ARBA" id="ARBA00006275"/>
    </source>
</evidence>
<name>A0A1M7BTJ2_9BACT</name>
<feature type="domain" description="RagB/SusD" evidence="7">
    <location>
        <begin position="266"/>
        <end position="510"/>
    </location>
</feature>
<comment type="subcellular location">
    <subcellularLocation>
        <location evidence="1">Cell outer membrane</location>
    </subcellularLocation>
</comment>
<organism evidence="8 9">
    <name type="scientific">Chitinophaga jiangningensis</name>
    <dbReference type="NCBI Taxonomy" id="1419482"/>
    <lineage>
        <taxon>Bacteria</taxon>
        <taxon>Pseudomonadati</taxon>
        <taxon>Bacteroidota</taxon>
        <taxon>Chitinophagia</taxon>
        <taxon>Chitinophagales</taxon>
        <taxon>Chitinophagaceae</taxon>
        <taxon>Chitinophaga</taxon>
    </lineage>
</organism>
<protein>
    <submittedName>
        <fullName evidence="8">Starch-binding associating with outer membrane</fullName>
    </submittedName>
</protein>
<evidence type="ECO:0000313" key="9">
    <source>
        <dbReference type="Proteomes" id="UP000184420"/>
    </source>
</evidence>